<dbReference type="Proteomes" id="UP001354989">
    <property type="component" value="Plasmid pPP1"/>
</dbReference>
<accession>A0ABM7VJN3</accession>
<organism evidence="1 2">
    <name type="scientific">Persicobacter psychrovividus</name>
    <dbReference type="NCBI Taxonomy" id="387638"/>
    <lineage>
        <taxon>Bacteria</taxon>
        <taxon>Pseudomonadati</taxon>
        <taxon>Bacteroidota</taxon>
        <taxon>Cytophagia</taxon>
        <taxon>Cytophagales</taxon>
        <taxon>Persicobacteraceae</taxon>
        <taxon>Persicobacter</taxon>
    </lineage>
</organism>
<gene>
    <name evidence="1" type="ORF">PEPS_33100</name>
</gene>
<evidence type="ECO:0000313" key="2">
    <source>
        <dbReference type="Proteomes" id="UP001354989"/>
    </source>
</evidence>
<keyword evidence="1" id="KW-0614">Plasmid</keyword>
<dbReference type="RefSeq" id="WP_338398232.1">
    <property type="nucleotide sequence ID" value="NZ_AP025293.1"/>
</dbReference>
<reference evidence="1 2" key="1">
    <citation type="submission" date="2021-12" db="EMBL/GenBank/DDBJ databases">
        <title>Genome sequencing of bacteria with rrn-lacking chromosome and rrn-plasmid.</title>
        <authorList>
            <person name="Anda M."/>
            <person name="Iwasaki W."/>
        </authorList>
    </citation>
    <scope>NUCLEOTIDE SEQUENCE [LARGE SCALE GENOMIC DNA]</scope>
    <source>
        <strain evidence="1 2">NBRC 101262</strain>
        <plasmid evidence="1 2">pPP1</plasmid>
    </source>
</reference>
<evidence type="ECO:0000313" key="1">
    <source>
        <dbReference type="EMBL" id="BDD01030.1"/>
    </source>
</evidence>
<geneLocation type="plasmid" evidence="1 2">
    <name>pPP1</name>
</geneLocation>
<dbReference type="EMBL" id="AP025293">
    <property type="protein sequence ID" value="BDD01030.1"/>
    <property type="molecule type" value="Genomic_DNA"/>
</dbReference>
<keyword evidence="2" id="KW-1185">Reference proteome</keyword>
<proteinExistence type="predicted"/>
<protein>
    <submittedName>
        <fullName evidence="1">Uncharacterized protein</fullName>
    </submittedName>
</protein>
<sequence length="117" mass="13125">MSSENGQLSLPQFMVVEEPRQEGLGTFILCTQKPKLLARAYELAPTAKGLESLEALKAHFNVGGNFVTTKQLVFVGAVEMYDKLKGTEGHESLINETMQAMAKWYTDLLEWEDEQVE</sequence>
<name>A0ABM7VJN3_9BACT</name>